<evidence type="ECO:0000256" key="1">
    <source>
        <dbReference type="ARBA" id="ARBA00022723"/>
    </source>
</evidence>
<comment type="caution">
    <text evidence="5">The sequence shown here is derived from an EMBL/GenBank/DDBJ whole genome shotgun (WGS) entry which is preliminary data.</text>
</comment>
<dbReference type="InterPro" id="IPR006439">
    <property type="entry name" value="HAD-SF_hydro_IA"/>
</dbReference>
<dbReference type="NCBIfam" id="TIGR01549">
    <property type="entry name" value="HAD-SF-IA-v1"/>
    <property type="match status" value="1"/>
</dbReference>
<dbReference type="GO" id="GO:0016787">
    <property type="term" value="F:hydrolase activity"/>
    <property type="evidence" value="ECO:0007669"/>
    <property type="project" value="UniProtKB-KW"/>
</dbReference>
<dbReference type="RefSeq" id="WP_274165642.1">
    <property type="nucleotide sequence ID" value="NZ_JAJUBC010000021.1"/>
</dbReference>
<proteinExistence type="predicted"/>
<dbReference type="SFLD" id="SFLDG01135">
    <property type="entry name" value="C1.5.6:_HAD__Beta-PGM__Phospha"/>
    <property type="match status" value="1"/>
</dbReference>
<keyword evidence="6" id="KW-1185">Reference proteome</keyword>
<dbReference type="PANTHER" id="PTHR43434">
    <property type="entry name" value="PHOSPHOGLYCOLATE PHOSPHATASE"/>
    <property type="match status" value="1"/>
</dbReference>
<sequence>MKGKIKAVLFDLDGTLLDTAPDMANAANNVLRDHGLPPLTKTQIQANTSHGARGLLRAGFGQSRQGIDIDQLRLAFLDHYANSICTATAPYEGVDTLLSELTERNIPWGIMTNKPSFLTKMLLPYFPFLSQTPALVCADTLSRAKPHPDPLIYAAGLINVLPSDCLYVGDIENDIIAAKAANMYSAVAAWGYIGEEQNPVEWDADLTFNSPVGILSLF</sequence>
<dbReference type="Pfam" id="PF13419">
    <property type="entry name" value="HAD_2"/>
    <property type="match status" value="1"/>
</dbReference>
<keyword evidence="4" id="KW-0119">Carbohydrate metabolism</keyword>
<accession>A0ABT5R3H1</accession>
<dbReference type="PRINTS" id="PR00413">
    <property type="entry name" value="HADHALOGNASE"/>
</dbReference>
<organism evidence="5 6">
    <name type="scientific">Enterovibrio gelatinilyticus</name>
    <dbReference type="NCBI Taxonomy" id="2899819"/>
    <lineage>
        <taxon>Bacteria</taxon>
        <taxon>Pseudomonadati</taxon>
        <taxon>Pseudomonadota</taxon>
        <taxon>Gammaproteobacteria</taxon>
        <taxon>Vibrionales</taxon>
        <taxon>Vibrionaceae</taxon>
        <taxon>Enterovibrio</taxon>
    </lineage>
</organism>
<name>A0ABT5R3H1_9GAMM</name>
<dbReference type="InterPro" id="IPR036412">
    <property type="entry name" value="HAD-like_sf"/>
</dbReference>
<keyword evidence="2 5" id="KW-0378">Hydrolase</keyword>
<dbReference type="Proteomes" id="UP001149400">
    <property type="component" value="Unassembled WGS sequence"/>
</dbReference>
<dbReference type="PANTHER" id="PTHR43434:SF23">
    <property type="entry name" value="PHOSPHOGLYCOLATE PHOSPHATASE"/>
    <property type="match status" value="1"/>
</dbReference>
<evidence type="ECO:0000313" key="6">
    <source>
        <dbReference type="Proteomes" id="UP001149400"/>
    </source>
</evidence>
<reference evidence="5" key="1">
    <citation type="submission" date="2021-12" db="EMBL/GenBank/DDBJ databases">
        <title>Enterovibrio ZSDZ35 sp. nov. and Enterovibrio ZSDZ42 sp. nov., isolated from coastal seawater in Qingdao.</title>
        <authorList>
            <person name="Zhang P."/>
        </authorList>
    </citation>
    <scope>NUCLEOTIDE SEQUENCE</scope>
    <source>
        <strain evidence="5">ZSDZ42</strain>
    </source>
</reference>
<dbReference type="Gene3D" id="1.10.150.240">
    <property type="entry name" value="Putative phosphatase, domain 2"/>
    <property type="match status" value="1"/>
</dbReference>
<evidence type="ECO:0000256" key="4">
    <source>
        <dbReference type="ARBA" id="ARBA00023277"/>
    </source>
</evidence>
<dbReference type="InterPro" id="IPR041492">
    <property type="entry name" value="HAD_2"/>
</dbReference>
<keyword evidence="3" id="KW-0460">Magnesium</keyword>
<dbReference type="InterPro" id="IPR050155">
    <property type="entry name" value="HAD-like_hydrolase_sf"/>
</dbReference>
<evidence type="ECO:0000256" key="2">
    <source>
        <dbReference type="ARBA" id="ARBA00022801"/>
    </source>
</evidence>
<protein>
    <submittedName>
        <fullName evidence="5">HAD-IA family hydrolase</fullName>
    </submittedName>
</protein>
<dbReference type="SUPFAM" id="SSF56784">
    <property type="entry name" value="HAD-like"/>
    <property type="match status" value="1"/>
</dbReference>
<evidence type="ECO:0000256" key="3">
    <source>
        <dbReference type="ARBA" id="ARBA00022842"/>
    </source>
</evidence>
<dbReference type="InterPro" id="IPR023198">
    <property type="entry name" value="PGP-like_dom2"/>
</dbReference>
<gene>
    <name evidence="5" type="ORF">LRP50_16910</name>
</gene>
<dbReference type="Gene3D" id="3.40.50.1000">
    <property type="entry name" value="HAD superfamily/HAD-like"/>
    <property type="match status" value="1"/>
</dbReference>
<dbReference type="SFLD" id="SFLDG01129">
    <property type="entry name" value="C1.5:_HAD__Beta-PGM__Phosphata"/>
    <property type="match status" value="1"/>
</dbReference>
<evidence type="ECO:0000313" key="5">
    <source>
        <dbReference type="EMBL" id="MDD1794818.1"/>
    </source>
</evidence>
<dbReference type="InterPro" id="IPR023214">
    <property type="entry name" value="HAD_sf"/>
</dbReference>
<dbReference type="EMBL" id="JAJUBC010000021">
    <property type="protein sequence ID" value="MDD1794818.1"/>
    <property type="molecule type" value="Genomic_DNA"/>
</dbReference>
<keyword evidence="1" id="KW-0479">Metal-binding</keyword>
<dbReference type="SFLD" id="SFLDS00003">
    <property type="entry name" value="Haloacid_Dehalogenase"/>
    <property type="match status" value="1"/>
</dbReference>